<proteinExistence type="predicted"/>
<protein>
    <submittedName>
        <fullName evidence="1">Uncharacterized protein</fullName>
    </submittedName>
</protein>
<name>A0ABU8F5T6_9BACI</name>
<dbReference type="PANTHER" id="PTHR47197:SF3">
    <property type="entry name" value="DIHYDRO-HEME D1 DEHYDROGENASE"/>
    <property type="match status" value="1"/>
</dbReference>
<comment type="caution">
    <text evidence="1">The sequence shown here is derived from an EMBL/GenBank/DDBJ whole genome shotgun (WGS) entry which is preliminary data.</text>
</comment>
<accession>A0ABU8F5T6</accession>
<evidence type="ECO:0000313" key="2">
    <source>
        <dbReference type="Proteomes" id="UP001364890"/>
    </source>
</evidence>
<keyword evidence="2" id="KW-1185">Reference proteome</keyword>
<dbReference type="Proteomes" id="UP001364890">
    <property type="component" value="Unassembled WGS sequence"/>
</dbReference>
<dbReference type="EMBL" id="JBAWSY010000008">
    <property type="protein sequence ID" value="MEI4770378.1"/>
    <property type="molecule type" value="Genomic_DNA"/>
</dbReference>
<sequence>MRKIVGLLFLCGVMGACSDKTFPPIDSSTDFVASLNTLEPSINFISENLESLETWELDKAYTGFELVSDDYIFLYGYTLEEAELFQISTGKLIATYPVHEGVTFAYAVDETIFVANGKENTVTSFDQQGNRIAKADAGRYPMSMIADNKNLYVINFKDTLLSVYNLNDLKLVSNWDIPKSSHGIHLNDNELWIGGHGEGSQANKVISKYNIQSGELQGEMEAPMMPIDFVEASNGFIYTVSHGNNYVYKFTKEGELVSSIKVGANPFSITTFDESLVVAGYDDHQIHFLQNGEVIKKVPVGKGPFQLITREASK</sequence>
<dbReference type="PROSITE" id="PS51257">
    <property type="entry name" value="PROKAR_LIPOPROTEIN"/>
    <property type="match status" value="1"/>
</dbReference>
<evidence type="ECO:0000313" key="1">
    <source>
        <dbReference type="EMBL" id="MEI4770378.1"/>
    </source>
</evidence>
<reference evidence="1 2" key="1">
    <citation type="submission" date="2024-01" db="EMBL/GenBank/DDBJ databases">
        <title>Seven novel Bacillus-like species.</title>
        <authorList>
            <person name="Liu G."/>
        </authorList>
    </citation>
    <scope>NUCLEOTIDE SEQUENCE [LARGE SCALE GENOMIC DNA]</scope>
    <source>
        <strain evidence="1 2">FJAT-51614</strain>
    </source>
</reference>
<dbReference type="InterPro" id="IPR011048">
    <property type="entry name" value="Haem_d1_sf"/>
</dbReference>
<organism evidence="1 2">
    <name type="scientific">Psychrobacillus mangrovi</name>
    <dbReference type="NCBI Taxonomy" id="3117745"/>
    <lineage>
        <taxon>Bacteria</taxon>
        <taxon>Bacillati</taxon>
        <taxon>Bacillota</taxon>
        <taxon>Bacilli</taxon>
        <taxon>Bacillales</taxon>
        <taxon>Bacillaceae</taxon>
        <taxon>Psychrobacillus</taxon>
    </lineage>
</organism>
<dbReference type="InterPro" id="IPR051200">
    <property type="entry name" value="Host-pathogen_enzymatic-act"/>
</dbReference>
<dbReference type="Gene3D" id="2.130.10.10">
    <property type="entry name" value="YVTN repeat-like/Quinoprotein amine dehydrogenase"/>
    <property type="match status" value="1"/>
</dbReference>
<dbReference type="RefSeq" id="WP_336497939.1">
    <property type="nucleotide sequence ID" value="NZ_JBAWSY010000008.1"/>
</dbReference>
<dbReference type="InterPro" id="IPR015943">
    <property type="entry name" value="WD40/YVTN_repeat-like_dom_sf"/>
</dbReference>
<gene>
    <name evidence="1" type="ORF">WAX74_12100</name>
</gene>
<dbReference type="SUPFAM" id="SSF51004">
    <property type="entry name" value="C-terminal (heme d1) domain of cytochrome cd1-nitrite reductase"/>
    <property type="match status" value="1"/>
</dbReference>
<dbReference type="PANTHER" id="PTHR47197">
    <property type="entry name" value="PROTEIN NIRF"/>
    <property type="match status" value="1"/>
</dbReference>